<dbReference type="Proteomes" id="UP000269154">
    <property type="component" value="Unassembled WGS sequence"/>
</dbReference>
<comment type="caution">
    <text evidence="1">The sequence shown here is derived from an EMBL/GenBank/DDBJ whole genome shotgun (WGS) entry which is preliminary data.</text>
</comment>
<evidence type="ECO:0000313" key="1">
    <source>
        <dbReference type="EMBL" id="RQH57601.1"/>
    </source>
</evidence>
<keyword evidence="2" id="KW-1185">Reference proteome</keyword>
<dbReference type="EMBL" id="RCBY01000001">
    <property type="protein sequence ID" value="RQH57601.1"/>
    <property type="molecule type" value="Genomic_DNA"/>
</dbReference>
<gene>
    <name evidence="1" type="ORF">D5R40_00265</name>
</gene>
<accession>A0A3N6PJE4</accession>
<protein>
    <submittedName>
        <fullName evidence="1">Uncharacterized protein</fullName>
    </submittedName>
</protein>
<evidence type="ECO:0000313" key="2">
    <source>
        <dbReference type="Proteomes" id="UP000269154"/>
    </source>
</evidence>
<organism evidence="1 2">
    <name type="scientific">Okeania hirsuta</name>
    <dbReference type="NCBI Taxonomy" id="1458930"/>
    <lineage>
        <taxon>Bacteria</taxon>
        <taxon>Bacillati</taxon>
        <taxon>Cyanobacteriota</taxon>
        <taxon>Cyanophyceae</taxon>
        <taxon>Oscillatoriophycideae</taxon>
        <taxon>Oscillatoriales</taxon>
        <taxon>Microcoleaceae</taxon>
        <taxon>Okeania</taxon>
    </lineage>
</organism>
<dbReference type="AlphaFoldDB" id="A0A3N6PJE4"/>
<reference evidence="1 2" key="1">
    <citation type="journal article" date="2018" name="ACS Chem. Biol.">
        <title>Ketoreductase domain dysfunction expands chemodiversity: malyngamide biosynthesis in the cyanobacterium Okeania hirsuta.</title>
        <authorList>
            <person name="Moss N.A."/>
            <person name="Leao T."/>
            <person name="Rankin M."/>
            <person name="McCullough T.M."/>
            <person name="Qu P."/>
            <person name="Korobeynikov A."/>
            <person name="Smith J.L."/>
            <person name="Gerwick L."/>
            <person name="Gerwick W.H."/>
        </authorList>
    </citation>
    <scope>NUCLEOTIDE SEQUENCE [LARGE SCALE GENOMIC DNA]</scope>
    <source>
        <strain evidence="1 2">PAB10Feb10-1</strain>
    </source>
</reference>
<proteinExistence type="predicted"/>
<sequence>MNKNYRLVLSFTSCFLKFSVSSKFLIYNFLQNKKIIMTFEKKISPVLIVNIRKKEEGRKKKALVI</sequence>
<name>A0A3N6PJE4_9CYAN</name>